<dbReference type="EMBL" id="ADTV01000059">
    <property type="protein sequence ID" value="EFG83183.1"/>
    <property type="molecule type" value="Genomic_DNA"/>
</dbReference>
<evidence type="ECO:0000313" key="2">
    <source>
        <dbReference type="Proteomes" id="UP000006468"/>
    </source>
</evidence>
<sequence length="70" mass="7759">MQNTARFDDGVRMMAMAGNLGHRPHVWRLFHDVGQTSICCSHRAVMRGDGMELWGGHPHNIMTAGRTGPS</sequence>
<dbReference type="Proteomes" id="UP000006468">
    <property type="component" value="Chromosome"/>
</dbReference>
<evidence type="ECO:0000313" key="1">
    <source>
        <dbReference type="EMBL" id="EFG83183.1"/>
    </source>
</evidence>
<organism evidence="1 2">
    <name type="scientific">Novacetimonas hansenii ATCC 23769</name>
    <dbReference type="NCBI Taxonomy" id="714995"/>
    <lineage>
        <taxon>Bacteria</taxon>
        <taxon>Pseudomonadati</taxon>
        <taxon>Pseudomonadota</taxon>
        <taxon>Alphaproteobacteria</taxon>
        <taxon>Acetobacterales</taxon>
        <taxon>Acetobacteraceae</taxon>
        <taxon>Novacetimonas</taxon>
    </lineage>
</organism>
<reference evidence="1 2" key="1">
    <citation type="journal article" date="2010" name="J. Bacteriol.">
        <title>Genome sequence of a cellulose-producing bacterium, Gluconacetobacter hansenii ATCC 23769.</title>
        <authorList>
            <person name="Iyer P.R."/>
            <person name="Geib S.M."/>
            <person name="Catchmark J."/>
            <person name="Kao T.H."/>
            <person name="Tien M."/>
        </authorList>
    </citation>
    <scope>NUCLEOTIDE SEQUENCE [LARGE SCALE GENOMIC DNA]</scope>
    <source>
        <strain evidence="1 2">ATCC 23769</strain>
    </source>
</reference>
<dbReference type="HOGENOM" id="CLU_2752528_0_0_5"/>
<comment type="caution">
    <text evidence="1">The sequence shown here is derived from an EMBL/GenBank/DDBJ whole genome shotgun (WGS) entry which is preliminary data.</text>
</comment>
<proteinExistence type="predicted"/>
<protein>
    <submittedName>
        <fullName evidence="1">Uncharacterized protein</fullName>
    </submittedName>
</protein>
<dbReference type="AlphaFoldDB" id="D5QIF7"/>
<accession>D5QIF7</accession>
<gene>
    <name evidence="1" type="ORF">GXY_14692</name>
</gene>
<name>D5QIF7_NOVHA</name>